<accession>A0AA39K4J3</accession>
<reference evidence="2" key="1">
    <citation type="submission" date="2023-06" db="EMBL/GenBank/DDBJ databases">
        <authorList>
            <consortium name="Lawrence Berkeley National Laboratory"/>
            <person name="Ahrendt S."/>
            <person name="Sahu N."/>
            <person name="Indic B."/>
            <person name="Wong-Bajracharya J."/>
            <person name="Merenyi Z."/>
            <person name="Ke H.-M."/>
            <person name="Monk M."/>
            <person name="Kocsube S."/>
            <person name="Drula E."/>
            <person name="Lipzen A."/>
            <person name="Balint B."/>
            <person name="Henrissat B."/>
            <person name="Andreopoulos B."/>
            <person name="Martin F.M."/>
            <person name="Harder C.B."/>
            <person name="Rigling D."/>
            <person name="Ford K.L."/>
            <person name="Foster G.D."/>
            <person name="Pangilinan J."/>
            <person name="Papanicolaou A."/>
            <person name="Barry K."/>
            <person name="LaButti K."/>
            <person name="Viragh M."/>
            <person name="Koriabine M."/>
            <person name="Yan M."/>
            <person name="Riley R."/>
            <person name="Champramary S."/>
            <person name="Plett K.L."/>
            <person name="Tsai I.J."/>
            <person name="Slot J."/>
            <person name="Sipos G."/>
            <person name="Plett J."/>
            <person name="Nagy L.G."/>
            <person name="Grigoriev I.V."/>
        </authorList>
    </citation>
    <scope>NUCLEOTIDE SEQUENCE</scope>
    <source>
        <strain evidence="2">FPL87.14</strain>
    </source>
</reference>
<name>A0AA39K4J3_9AGAR</name>
<dbReference type="SUPFAM" id="SSF54695">
    <property type="entry name" value="POZ domain"/>
    <property type="match status" value="1"/>
</dbReference>
<evidence type="ECO:0000313" key="3">
    <source>
        <dbReference type="Proteomes" id="UP001175226"/>
    </source>
</evidence>
<protein>
    <recommendedName>
        <fullName evidence="1">BTB domain-containing protein</fullName>
    </recommendedName>
</protein>
<evidence type="ECO:0000259" key="1">
    <source>
        <dbReference type="Pfam" id="PF00651"/>
    </source>
</evidence>
<keyword evidence="3" id="KW-1185">Reference proteome</keyword>
<dbReference type="Gene3D" id="3.30.710.10">
    <property type="entry name" value="Potassium Channel Kv1.1, Chain A"/>
    <property type="match status" value="1"/>
</dbReference>
<dbReference type="Proteomes" id="UP001175226">
    <property type="component" value="Unassembled WGS sequence"/>
</dbReference>
<dbReference type="InterPro" id="IPR000210">
    <property type="entry name" value="BTB/POZ_dom"/>
</dbReference>
<organism evidence="2 3">
    <name type="scientific">Armillaria borealis</name>
    <dbReference type="NCBI Taxonomy" id="47425"/>
    <lineage>
        <taxon>Eukaryota</taxon>
        <taxon>Fungi</taxon>
        <taxon>Dikarya</taxon>
        <taxon>Basidiomycota</taxon>
        <taxon>Agaricomycotina</taxon>
        <taxon>Agaricomycetes</taxon>
        <taxon>Agaricomycetidae</taxon>
        <taxon>Agaricales</taxon>
        <taxon>Marasmiineae</taxon>
        <taxon>Physalacriaceae</taxon>
        <taxon>Armillaria</taxon>
    </lineage>
</organism>
<dbReference type="Pfam" id="PF00651">
    <property type="entry name" value="BTB"/>
    <property type="match status" value="1"/>
</dbReference>
<proteinExistence type="predicted"/>
<sequence length="274" mass="30801">MDDKSTSKAYNRNPNFYWEPVTFLVEDQFFKVTRHMLDKASRTFLTIVLPRRDAAVVAGADDEHPVVIEGVRCADFENLLKSIVHAEQKEVPSLSKDEWLSVLNLATMWEMVDIRRMAINEITKSKSLSDVDQVILGREYAVVDWVISGYRALTKRKTIVSMQSASRLTLSTCLKVWQAQVSISNASVSQGCGSDKPEHDTLNVVFASELDEVYQRGLAFGDGARPYKPRFPANPPSSLKSPLQPLPHVNHVTFEIGHSSLLHRKSATYGPYFS</sequence>
<dbReference type="EMBL" id="JAUEPT010000002">
    <property type="protein sequence ID" value="KAK0454447.1"/>
    <property type="molecule type" value="Genomic_DNA"/>
</dbReference>
<evidence type="ECO:0000313" key="2">
    <source>
        <dbReference type="EMBL" id="KAK0454447.1"/>
    </source>
</evidence>
<gene>
    <name evidence="2" type="ORF">EV421DRAFT_1896369</name>
</gene>
<dbReference type="InterPro" id="IPR011333">
    <property type="entry name" value="SKP1/BTB/POZ_sf"/>
</dbReference>
<feature type="domain" description="BTB" evidence="1">
    <location>
        <begin position="21"/>
        <end position="124"/>
    </location>
</feature>
<dbReference type="AlphaFoldDB" id="A0AA39K4J3"/>
<comment type="caution">
    <text evidence="2">The sequence shown here is derived from an EMBL/GenBank/DDBJ whole genome shotgun (WGS) entry which is preliminary data.</text>
</comment>